<comment type="caution">
    <text evidence="1">The sequence shown here is derived from an EMBL/GenBank/DDBJ whole genome shotgun (WGS) entry which is preliminary data.</text>
</comment>
<sequence length="56" mass="6261">MLLVLFFAARRGFLVLDRAWLMSLGKFLLTVIIAAAFWLSRASAVQLSPRCISMTS</sequence>
<dbReference type="Proteomes" id="UP001565369">
    <property type="component" value="Unassembled WGS sequence"/>
</dbReference>
<accession>A0ABV4G5B0</accession>
<organism evidence="1 2">
    <name type="scientific">Bradyrhizobium ottawaense</name>
    <dbReference type="NCBI Taxonomy" id="931866"/>
    <lineage>
        <taxon>Bacteria</taxon>
        <taxon>Pseudomonadati</taxon>
        <taxon>Pseudomonadota</taxon>
        <taxon>Alphaproteobacteria</taxon>
        <taxon>Hyphomicrobiales</taxon>
        <taxon>Nitrobacteraceae</taxon>
        <taxon>Bradyrhizobium</taxon>
    </lineage>
</organism>
<evidence type="ECO:0000313" key="1">
    <source>
        <dbReference type="EMBL" id="MEY9459074.1"/>
    </source>
</evidence>
<gene>
    <name evidence="1" type="ORF">ABIG07_008022</name>
</gene>
<dbReference type="GeneID" id="92965836"/>
<proteinExistence type="predicted"/>
<dbReference type="RefSeq" id="WP_240536405.1">
    <property type="nucleotide sequence ID" value="NZ_AP021854.1"/>
</dbReference>
<evidence type="ECO:0000313" key="2">
    <source>
        <dbReference type="Proteomes" id="UP001565369"/>
    </source>
</evidence>
<reference evidence="1 2" key="1">
    <citation type="submission" date="2024-07" db="EMBL/GenBank/DDBJ databases">
        <title>Genomic Encyclopedia of Type Strains, Phase V (KMG-V): Genome sequencing to study the core and pangenomes of soil and plant-associated prokaryotes.</title>
        <authorList>
            <person name="Whitman W."/>
        </authorList>
    </citation>
    <scope>NUCLEOTIDE SEQUENCE [LARGE SCALE GENOMIC DNA]</scope>
    <source>
        <strain evidence="1 2">USDA 152</strain>
    </source>
</reference>
<keyword evidence="2" id="KW-1185">Reference proteome</keyword>
<protein>
    <submittedName>
        <fullName evidence="1">Uncharacterized protein</fullName>
    </submittedName>
</protein>
<dbReference type="EMBL" id="JBGBZJ010000003">
    <property type="protein sequence ID" value="MEY9459074.1"/>
    <property type="molecule type" value="Genomic_DNA"/>
</dbReference>
<name>A0ABV4G5B0_9BRAD</name>